<dbReference type="AlphaFoldDB" id="A0A7S0RJQ0"/>
<dbReference type="GO" id="GO:0006886">
    <property type="term" value="P:intracellular protein transport"/>
    <property type="evidence" value="ECO:0007669"/>
    <property type="project" value="InterPro"/>
</dbReference>
<dbReference type="SUPFAM" id="SSF50978">
    <property type="entry name" value="WD40 repeat-like"/>
    <property type="match status" value="1"/>
</dbReference>
<evidence type="ECO:0000256" key="2">
    <source>
        <dbReference type="PIRNR" id="PIRNR007949"/>
    </source>
</evidence>
<dbReference type="Gene3D" id="1.10.150.780">
    <property type="entry name" value="Vps16, C-terminal region"/>
    <property type="match status" value="1"/>
</dbReference>
<dbReference type="EMBL" id="HBFA01028636">
    <property type="protein sequence ID" value="CAD8679295.1"/>
    <property type="molecule type" value="Transcribed_RNA"/>
</dbReference>
<dbReference type="Pfam" id="PF04840">
    <property type="entry name" value="Vps16_C"/>
    <property type="match status" value="1"/>
</dbReference>
<comment type="function">
    <text evidence="2">Required for vacuole biogenesis and vacuole enlargment in dividing and expanding cells. Involved in the docking or fusion of prevacuolar vesicles.</text>
</comment>
<dbReference type="GO" id="GO:0030897">
    <property type="term" value="C:HOPS complex"/>
    <property type="evidence" value="ECO:0007669"/>
    <property type="project" value="TreeGrafter"/>
</dbReference>
<evidence type="ECO:0000259" key="3">
    <source>
        <dbReference type="Pfam" id="PF04840"/>
    </source>
</evidence>
<proteinExistence type="inferred from homology"/>
<accession>A0A7S0RJQ0</accession>
<keyword evidence="2" id="KW-0926">Vacuole</keyword>
<sequence>MASKVSAAAQWNELGKLFYRKRDLYRMLWQGVHLETSFVASAKYGGPIAVVRDDRKLSKVGVSQTSKPVVRIFTSAGRLLSSFNWDEADRLFAFGWTDDEVLLCVDERGQVLPYSVFGELQQNQFSLGSEVAAVGIKECHIWGSGLVVLTNSNLLYAVTNLREPRVQCLSDPLIEHDNPPLCMTVIEPQFTMSGLLEVLLAVDGAILVVDADNVTTRSLVQGTIVRMAVAPSGQLLACFTRDGRLLVMSTSFSKILPEFGTKSSLPPEQLVWCGVDSVVLYWEEIALMVGPYGDWVKYTYDEPATLVPECDGVRILTRSRAEFLQRVPDSLVSIFGIGSFTPGALLYDALELFDAQSARANENLRLIGDKLGEAVEECIEAAGHEFDISLQRSLLRAASYGRTFLQGYPPNQVADMCKTLRVLNAVRAVEVGIPLSYAEYEEFTPRALVARLLSTHKHLLALRVSDLMGLPADRVLLHWATAKMQASSKLGDKEVLDLLLDKLSQCAGISWAQIAATAHRRGRPRLAAMLLDHEPCAAEQVPLLTSMGEDERALVKAIESGDTDLAYLAVFHLWRKCSFGEFVKLIDEHPQARDLFLAYCRRTDPELLKSYLFSVGATVRAADAIAKEAWKFNEKRFLEGGIVGPTEVNYQARLLDQAKDLYAKSKEHTLHREACECSSRLLKFQAEIEVNTKQRIYSGLSLHDTIRTCLVNNHQIFANKLKTDFKVSDKHFWWLKMGSLVRKHDWIGLENFAKEKKSPIGYEPFVRACIDGGAPVRETAKYIARLTDLTARAQFYSEVGMIHEAAEAQQQAQTSDTSYNKIQNLLSSWRAS</sequence>
<feature type="domain" description="Vps16 N-terminal" evidence="4">
    <location>
        <begin position="9"/>
        <end position="412"/>
    </location>
</feature>
<dbReference type="GO" id="GO:0016197">
    <property type="term" value="P:endosomal transport"/>
    <property type="evidence" value="ECO:0007669"/>
    <property type="project" value="TreeGrafter"/>
</dbReference>
<dbReference type="InterPro" id="IPR006926">
    <property type="entry name" value="Vps16_N"/>
</dbReference>
<keyword evidence="2" id="KW-0472">Membrane</keyword>
<comment type="subcellular location">
    <subcellularLocation>
        <location evidence="2">Vacuole membrane</location>
        <topology evidence="2">Peripheral membrane protein</topology>
    </subcellularLocation>
</comment>
<comment type="similarity">
    <text evidence="1 2">Belongs to the VPS16 family.</text>
</comment>
<dbReference type="InterPro" id="IPR038132">
    <property type="entry name" value="Vps16_C_sf"/>
</dbReference>
<reference evidence="5" key="1">
    <citation type="submission" date="2021-01" db="EMBL/GenBank/DDBJ databases">
        <authorList>
            <person name="Corre E."/>
            <person name="Pelletier E."/>
            <person name="Niang G."/>
            <person name="Scheremetjew M."/>
            <person name="Finn R."/>
            <person name="Kale V."/>
            <person name="Holt S."/>
            <person name="Cochrane G."/>
            <person name="Meng A."/>
            <person name="Brown T."/>
            <person name="Cohen L."/>
        </authorList>
    </citation>
    <scope>NUCLEOTIDE SEQUENCE</scope>
    <source>
        <strain evidence="5">CCMP722</strain>
    </source>
</reference>
<protein>
    <recommendedName>
        <fullName evidence="2">Protein VACUOLELESS1</fullName>
    </recommendedName>
</protein>
<feature type="domain" description="Vps16 C-terminal" evidence="3">
    <location>
        <begin position="509"/>
        <end position="813"/>
    </location>
</feature>
<dbReference type="GO" id="GO:0042144">
    <property type="term" value="P:vacuole fusion, non-autophagic"/>
    <property type="evidence" value="ECO:0007669"/>
    <property type="project" value="TreeGrafter"/>
</dbReference>
<evidence type="ECO:0000313" key="5">
    <source>
        <dbReference type="EMBL" id="CAD8679295.1"/>
    </source>
</evidence>
<dbReference type="PANTHER" id="PTHR12811">
    <property type="entry name" value="VACUOLAR PROTEIN SORTING VPS16"/>
    <property type="match status" value="1"/>
</dbReference>
<dbReference type="InterPro" id="IPR016534">
    <property type="entry name" value="VPS16"/>
</dbReference>
<dbReference type="InterPro" id="IPR036322">
    <property type="entry name" value="WD40_repeat_dom_sf"/>
</dbReference>
<dbReference type="PIRSF" id="PIRSF007949">
    <property type="entry name" value="VPS16"/>
    <property type="match status" value="1"/>
</dbReference>
<evidence type="ECO:0000259" key="4">
    <source>
        <dbReference type="Pfam" id="PF04841"/>
    </source>
</evidence>
<name>A0A7S0RJQ0_9CHLO</name>
<dbReference type="PANTHER" id="PTHR12811:SF0">
    <property type="entry name" value="VACUOLAR PROTEIN SORTING-ASSOCIATED PROTEIN 16 HOMOLOG"/>
    <property type="match status" value="1"/>
</dbReference>
<dbReference type="Pfam" id="PF04841">
    <property type="entry name" value="Vps16_N"/>
    <property type="match status" value="1"/>
</dbReference>
<evidence type="ECO:0000256" key="1">
    <source>
        <dbReference type="ARBA" id="ARBA00009250"/>
    </source>
</evidence>
<dbReference type="GO" id="GO:0005765">
    <property type="term" value="C:lysosomal membrane"/>
    <property type="evidence" value="ECO:0007669"/>
    <property type="project" value="TreeGrafter"/>
</dbReference>
<dbReference type="GO" id="GO:0003779">
    <property type="term" value="F:actin binding"/>
    <property type="evidence" value="ECO:0007669"/>
    <property type="project" value="TreeGrafter"/>
</dbReference>
<organism evidence="5">
    <name type="scientific">Pyramimonas obovata</name>
    <dbReference type="NCBI Taxonomy" id="1411642"/>
    <lineage>
        <taxon>Eukaryota</taxon>
        <taxon>Viridiplantae</taxon>
        <taxon>Chlorophyta</taxon>
        <taxon>Pyramimonadophyceae</taxon>
        <taxon>Pyramimonadales</taxon>
        <taxon>Pyramimonadaceae</taxon>
        <taxon>Pyramimonas</taxon>
        <taxon>Pyramimonas incertae sedis</taxon>
    </lineage>
</organism>
<dbReference type="GO" id="GO:0005768">
    <property type="term" value="C:endosome"/>
    <property type="evidence" value="ECO:0007669"/>
    <property type="project" value="TreeGrafter"/>
</dbReference>
<gene>
    <name evidence="5" type="ORF">POBO1169_LOCUS14488</name>
</gene>
<dbReference type="InterPro" id="IPR006925">
    <property type="entry name" value="Vps16_C"/>
</dbReference>